<evidence type="ECO:0000256" key="3">
    <source>
        <dbReference type="ARBA" id="ARBA00022833"/>
    </source>
</evidence>
<dbReference type="Gene3D" id="2.60.120.920">
    <property type="match status" value="1"/>
</dbReference>
<dbReference type="Proteomes" id="UP000749646">
    <property type="component" value="Unassembled WGS sequence"/>
</dbReference>
<dbReference type="EMBL" id="JAAAHW010003130">
    <property type="protein sequence ID" value="KAF9988358.1"/>
    <property type="molecule type" value="Genomic_DNA"/>
</dbReference>
<evidence type="ECO:0000256" key="4">
    <source>
        <dbReference type="SAM" id="MobiDB-lite"/>
    </source>
</evidence>
<dbReference type="Pfam" id="PF00622">
    <property type="entry name" value="SPRY"/>
    <property type="match status" value="1"/>
</dbReference>
<comment type="caution">
    <text evidence="6">The sequence shown here is derived from an EMBL/GenBank/DDBJ whole genome shotgun (WGS) entry which is preliminary data.</text>
</comment>
<dbReference type="GO" id="GO:0008270">
    <property type="term" value="F:zinc ion binding"/>
    <property type="evidence" value="ECO:0007669"/>
    <property type="project" value="UniProtKB-KW"/>
</dbReference>
<dbReference type="GO" id="GO:0051603">
    <property type="term" value="P:proteolysis involved in protein catabolic process"/>
    <property type="evidence" value="ECO:0007669"/>
    <property type="project" value="TreeGrafter"/>
</dbReference>
<dbReference type="SMART" id="SM00449">
    <property type="entry name" value="SPRY"/>
    <property type="match status" value="1"/>
</dbReference>
<keyword evidence="2" id="KW-0863">Zinc-finger</keyword>
<evidence type="ECO:0000259" key="5">
    <source>
        <dbReference type="PROSITE" id="PS50188"/>
    </source>
</evidence>
<accession>A0A9P6MC15</accession>
<dbReference type="SUPFAM" id="SSF49899">
    <property type="entry name" value="Concanavalin A-like lectins/glucanases"/>
    <property type="match status" value="1"/>
</dbReference>
<evidence type="ECO:0000256" key="1">
    <source>
        <dbReference type="ARBA" id="ARBA00022723"/>
    </source>
</evidence>
<evidence type="ECO:0000313" key="6">
    <source>
        <dbReference type="EMBL" id="KAF9988358.1"/>
    </source>
</evidence>
<reference evidence="6" key="1">
    <citation type="journal article" date="2020" name="Fungal Divers.">
        <title>Resolving the Mortierellaceae phylogeny through synthesis of multi-gene phylogenetics and phylogenomics.</title>
        <authorList>
            <person name="Vandepol N."/>
            <person name="Liber J."/>
            <person name="Desiro A."/>
            <person name="Na H."/>
            <person name="Kennedy M."/>
            <person name="Barry K."/>
            <person name="Grigoriev I.V."/>
            <person name="Miller A.N."/>
            <person name="O'Donnell K."/>
            <person name="Stajich J.E."/>
            <person name="Bonito G."/>
        </authorList>
    </citation>
    <scope>NUCLEOTIDE SEQUENCE</scope>
    <source>
        <strain evidence="6">MES-2147</strain>
    </source>
</reference>
<keyword evidence="3" id="KW-0862">Zinc</keyword>
<dbReference type="GO" id="GO:0004842">
    <property type="term" value="F:ubiquitin-protein transferase activity"/>
    <property type="evidence" value="ECO:0007669"/>
    <property type="project" value="InterPro"/>
</dbReference>
<dbReference type="InterPro" id="IPR001870">
    <property type="entry name" value="B30.2/SPRY"/>
</dbReference>
<dbReference type="GO" id="GO:0005737">
    <property type="term" value="C:cytoplasm"/>
    <property type="evidence" value="ECO:0007669"/>
    <property type="project" value="TreeGrafter"/>
</dbReference>
<feature type="compositionally biased region" description="Polar residues" evidence="4">
    <location>
        <begin position="550"/>
        <end position="562"/>
    </location>
</feature>
<protein>
    <submittedName>
        <fullName evidence="6">RING finger and SPRY domain-containing protein 1</fullName>
    </submittedName>
</protein>
<feature type="region of interest" description="Disordered" evidence="4">
    <location>
        <begin position="234"/>
        <end position="267"/>
    </location>
</feature>
<dbReference type="AlphaFoldDB" id="A0A9P6MC15"/>
<keyword evidence="7" id="KW-1185">Reference proteome</keyword>
<proteinExistence type="predicted"/>
<dbReference type="InterPro" id="IPR045129">
    <property type="entry name" value="RNF123/RKP/RSPRY1"/>
</dbReference>
<dbReference type="PANTHER" id="PTHR13363">
    <property type="entry name" value="RING FINGER AND SRY DOMAIN-CONTAINING"/>
    <property type="match status" value="1"/>
</dbReference>
<feature type="domain" description="B30.2/SPRY" evidence="5">
    <location>
        <begin position="261"/>
        <end position="450"/>
    </location>
</feature>
<dbReference type="OrthoDB" id="2967263at2759"/>
<organism evidence="6 7">
    <name type="scientific">Modicella reniformis</name>
    <dbReference type="NCBI Taxonomy" id="1440133"/>
    <lineage>
        <taxon>Eukaryota</taxon>
        <taxon>Fungi</taxon>
        <taxon>Fungi incertae sedis</taxon>
        <taxon>Mucoromycota</taxon>
        <taxon>Mortierellomycotina</taxon>
        <taxon>Mortierellomycetes</taxon>
        <taxon>Mortierellales</taxon>
        <taxon>Mortierellaceae</taxon>
        <taxon>Modicella</taxon>
    </lineage>
</organism>
<keyword evidence="1" id="KW-0479">Metal-binding</keyword>
<feature type="region of interest" description="Disordered" evidence="4">
    <location>
        <begin position="523"/>
        <end position="592"/>
    </location>
</feature>
<evidence type="ECO:0000313" key="7">
    <source>
        <dbReference type="Proteomes" id="UP000749646"/>
    </source>
</evidence>
<dbReference type="InterPro" id="IPR003877">
    <property type="entry name" value="SPRY_dom"/>
</dbReference>
<evidence type="ECO:0000256" key="2">
    <source>
        <dbReference type="ARBA" id="ARBA00022771"/>
    </source>
</evidence>
<dbReference type="PROSITE" id="PS50188">
    <property type="entry name" value="B302_SPRY"/>
    <property type="match status" value="1"/>
</dbReference>
<name>A0A9P6MC15_9FUNG</name>
<sequence length="755" mass="80988">MNRMATRLLERVFIKVHIRAAWNKLNNMTEHSELSSALESLIHLTASESSYCELLGVMVDMISTDSLGIAAPFLSHIIDMAALPSQQATRRMSQQLLSKCDPSGFRLRSKKKNKPTAALIWSVLANRLAGEMSSILFTDAVCECLLNNIENDPDMACKVFSIIALEKFSLTGPCKTRIMKKPIRRLLRDVTNLSMLGQTNPEEISGILQAKFCAQWSLRNVFREAAEVAEGMKAPAGTESCDDQSHSIAQTEEGVSTQGSLPSAEEGLSKLAESATANINVMLNTLDATRHWKISEDGLSIRNDGSTFESIRATKSVSQGKWYYEVTLVTAGIILIGWASVHCQFSPDDGTGVGDDIFGFAYDGCRNLMWADGESVPYGGFEAWKPGDVIGLYLDIDNAITECFIDGKSLGKISPFERDHFGIQAISGYFPALSFTSFQQAIVNFGATPFSASADAAVAAIVNAVVSQQHPSMESLARRRNTVAAPSSSSSVPLEMDCLDDPFSPPSTAYFAFLNRPSRVQRSSLHPMDMESVDPLELTARRPRHHRPLTESSESSTASQDHTAFPPLGPLGSTSEIGGVGPLDGEPSLGFNVEALGQGHDPTAIIDTSVMDTDVEDNNGMDVVLVEEGREASGSEVMEQSALDFQDGHSIHSRRNSVQVLPSLPPIGETTVATISTVLNGGGGASSMTATTISTDFARTTGGGTIPMSSSNMSNTSSTSTMNFSAGIGVGVTAVGNSARFGSRRASMPTNRLEM</sequence>
<dbReference type="InterPro" id="IPR043136">
    <property type="entry name" value="B30.2/SPRY_sf"/>
</dbReference>
<dbReference type="PANTHER" id="PTHR13363:SF6">
    <property type="entry name" value="RING FINGER AND SPRY DOMAIN-CONTAINING PROTEIN 1"/>
    <property type="match status" value="1"/>
</dbReference>
<gene>
    <name evidence="6" type="primary">RSPRY1</name>
    <name evidence="6" type="ORF">BGZ65_006807</name>
</gene>
<dbReference type="InterPro" id="IPR013320">
    <property type="entry name" value="ConA-like_dom_sf"/>
</dbReference>
<feature type="compositionally biased region" description="Polar residues" evidence="4">
    <location>
        <begin position="246"/>
        <end position="261"/>
    </location>
</feature>